<feature type="chain" id="PRO_5016161690" evidence="1">
    <location>
        <begin position="18"/>
        <end position="252"/>
    </location>
</feature>
<evidence type="ECO:0000313" key="3">
    <source>
        <dbReference type="Proteomes" id="UP000244855"/>
    </source>
</evidence>
<dbReference type="OrthoDB" id="3775542at2759"/>
<accession>A0A2V1D5M1</accession>
<gene>
    <name evidence="2" type="ORF">DM02DRAFT_604794</name>
</gene>
<name>A0A2V1D5M1_9PLEO</name>
<protein>
    <submittedName>
        <fullName evidence="2">Uncharacterized protein</fullName>
    </submittedName>
</protein>
<dbReference type="Proteomes" id="UP000244855">
    <property type="component" value="Unassembled WGS sequence"/>
</dbReference>
<dbReference type="EMBL" id="KZ805645">
    <property type="protein sequence ID" value="PVH92823.1"/>
    <property type="molecule type" value="Genomic_DNA"/>
</dbReference>
<proteinExistence type="predicted"/>
<organism evidence="2 3">
    <name type="scientific">Periconia macrospinosa</name>
    <dbReference type="NCBI Taxonomy" id="97972"/>
    <lineage>
        <taxon>Eukaryota</taxon>
        <taxon>Fungi</taxon>
        <taxon>Dikarya</taxon>
        <taxon>Ascomycota</taxon>
        <taxon>Pezizomycotina</taxon>
        <taxon>Dothideomycetes</taxon>
        <taxon>Pleosporomycetidae</taxon>
        <taxon>Pleosporales</taxon>
        <taxon>Massarineae</taxon>
        <taxon>Periconiaceae</taxon>
        <taxon>Periconia</taxon>
    </lineage>
</organism>
<evidence type="ECO:0000313" key="2">
    <source>
        <dbReference type="EMBL" id="PVH92823.1"/>
    </source>
</evidence>
<reference evidence="2 3" key="1">
    <citation type="journal article" date="2018" name="Sci. Rep.">
        <title>Comparative genomics provides insights into the lifestyle and reveals functional heterogeneity of dark septate endophytic fungi.</title>
        <authorList>
            <person name="Knapp D.G."/>
            <person name="Nemeth J.B."/>
            <person name="Barry K."/>
            <person name="Hainaut M."/>
            <person name="Henrissat B."/>
            <person name="Johnson J."/>
            <person name="Kuo A."/>
            <person name="Lim J.H.P."/>
            <person name="Lipzen A."/>
            <person name="Nolan M."/>
            <person name="Ohm R.A."/>
            <person name="Tamas L."/>
            <person name="Grigoriev I.V."/>
            <person name="Spatafora J.W."/>
            <person name="Nagy L.G."/>
            <person name="Kovacs G.M."/>
        </authorList>
    </citation>
    <scope>NUCLEOTIDE SEQUENCE [LARGE SCALE GENOMIC DNA]</scope>
    <source>
        <strain evidence="2 3">DSE2036</strain>
    </source>
</reference>
<feature type="signal peptide" evidence="1">
    <location>
        <begin position="1"/>
        <end position="17"/>
    </location>
</feature>
<keyword evidence="1" id="KW-0732">Signal</keyword>
<dbReference type="AlphaFoldDB" id="A0A2V1D5M1"/>
<sequence>MHASILSGLLFATAIIASPVNQVSDVTDVSDVTKVADGDLLSKIDSTNLTTEEWESKLLAAGFLLETPEIDYDFLNFTPTAEPLAPSKRQACHSSSIVVDTVQQFVDWDVQMSPVVCASVPMTVSVAQGFSVSNTVSVSAGLDLTFVKDRLKSSLGINYSKSWTTAYTVTVTATVPVGQCGTLIWKPTTIRRYGSVYEGCPGSLRKTGTFMADEHPSAAFEGFSWIGGARGFCSKPGDNPPLSRCQGSGYFI</sequence>
<evidence type="ECO:0000256" key="1">
    <source>
        <dbReference type="SAM" id="SignalP"/>
    </source>
</evidence>
<keyword evidence="3" id="KW-1185">Reference proteome</keyword>